<dbReference type="Gene3D" id="1.20.200.10">
    <property type="entry name" value="Fumarase/aspartase (Central domain)"/>
    <property type="match status" value="1"/>
</dbReference>
<dbReference type="InterPro" id="IPR000362">
    <property type="entry name" value="Fumarate_lyase_fam"/>
</dbReference>
<dbReference type="InterPro" id="IPR020557">
    <property type="entry name" value="Fumarate_lyase_CS"/>
</dbReference>
<proteinExistence type="inferred from homology"/>
<dbReference type="UniPathway" id="UPA00068">
    <property type="reaction ID" value="UER00114"/>
</dbReference>
<dbReference type="PRINTS" id="PR00149">
    <property type="entry name" value="FUMRATELYASE"/>
</dbReference>
<dbReference type="NCBIfam" id="TIGR00838">
    <property type="entry name" value="argH"/>
    <property type="match status" value="1"/>
</dbReference>
<dbReference type="FunFam" id="1.10.40.30:FF:000001">
    <property type="entry name" value="Argininosuccinate lyase"/>
    <property type="match status" value="1"/>
</dbReference>
<evidence type="ECO:0000256" key="4">
    <source>
        <dbReference type="ARBA" id="ARBA00022605"/>
    </source>
</evidence>
<comment type="pathway">
    <text evidence="1 5">Amino-acid biosynthesis; L-arginine biosynthesis; L-arginine from L-ornithine and carbamoyl phosphate: step 3/3.</text>
</comment>
<evidence type="ECO:0000256" key="2">
    <source>
        <dbReference type="ARBA" id="ARBA00012338"/>
    </source>
</evidence>
<dbReference type="InterPro" id="IPR024083">
    <property type="entry name" value="Fumarase/histidase_N"/>
</dbReference>
<dbReference type="PRINTS" id="PR00145">
    <property type="entry name" value="ARGSUCLYASE"/>
</dbReference>
<dbReference type="GO" id="GO:0004056">
    <property type="term" value="F:argininosuccinate lyase activity"/>
    <property type="evidence" value="ECO:0007669"/>
    <property type="project" value="UniProtKB-UniRule"/>
</dbReference>
<accession>A0A4R8MHL5</accession>
<dbReference type="CDD" id="cd01359">
    <property type="entry name" value="Argininosuccinate_lyase"/>
    <property type="match status" value="1"/>
</dbReference>
<sequence length="462" mass="51409">MWKGRFSENTAQAVQKFTQSLDLDWALASYDIDGSIAHARMLGSVGLIPADEARQIEDGLSRIREEIASGALVPAQELEDVHMNIESRLIELLGPTGARLHTGRSRNDQVAVTMRLFLRDRLHRIGSGMDALLAVLLERAARHRDIIVPGFTHLQQAQPISMGHYWMAHFSAFSRDCDRLLFALESLRECPLGAGALAGSTLPLDREMTARELGFARPTRNSLDTVAQRDYMADYHSFAVTFATHCSRLAEDFVIYSSREFGWLLLPDAFCTGSSMMPQKKNPDVLELLRGKTGQILGHFLDLLVTLKGLPMTYDRDLQEDKRGLQASLRTVEDMLAVLVPLLSAVEVDGEKAAEGMNDGFLLATDVAEYLVARGVPFRQAHGMVGGLVKECIARKKGLFDLTRDEWKALLPEAGEDLFPLLSLRSAVERRNTYGGTAFDQVAKQIEEGKTFLESFRESVER</sequence>
<dbReference type="FunFam" id="1.10.275.10:FF:000002">
    <property type="entry name" value="Argininosuccinate lyase"/>
    <property type="match status" value="1"/>
</dbReference>
<dbReference type="RefSeq" id="WP_133955477.1">
    <property type="nucleotide sequence ID" value="NZ_SORI01000001.1"/>
</dbReference>
<dbReference type="PANTHER" id="PTHR43814:SF1">
    <property type="entry name" value="ARGININOSUCCINATE LYASE"/>
    <property type="match status" value="1"/>
</dbReference>
<evidence type="ECO:0000313" key="8">
    <source>
        <dbReference type="EMBL" id="TDY65084.1"/>
    </source>
</evidence>
<evidence type="ECO:0000259" key="6">
    <source>
        <dbReference type="Pfam" id="PF00206"/>
    </source>
</evidence>
<keyword evidence="3 5" id="KW-0055">Arginine biosynthesis</keyword>
<dbReference type="SUPFAM" id="SSF48557">
    <property type="entry name" value="L-aspartase-like"/>
    <property type="match status" value="1"/>
</dbReference>
<dbReference type="PROSITE" id="PS00163">
    <property type="entry name" value="FUMARATE_LYASES"/>
    <property type="match status" value="1"/>
</dbReference>
<dbReference type="InterPro" id="IPR008948">
    <property type="entry name" value="L-Aspartase-like"/>
</dbReference>
<dbReference type="HAMAP" id="MF_00006">
    <property type="entry name" value="Arg_succ_lyase"/>
    <property type="match status" value="1"/>
</dbReference>
<dbReference type="Pfam" id="PF00206">
    <property type="entry name" value="Lyase_1"/>
    <property type="match status" value="1"/>
</dbReference>
<keyword evidence="5 8" id="KW-0456">Lyase</keyword>
<dbReference type="EMBL" id="SORI01000001">
    <property type="protein sequence ID" value="TDY65084.1"/>
    <property type="molecule type" value="Genomic_DNA"/>
</dbReference>
<evidence type="ECO:0000313" key="9">
    <source>
        <dbReference type="Proteomes" id="UP000295066"/>
    </source>
</evidence>
<dbReference type="OrthoDB" id="9769623at2"/>
<dbReference type="InterPro" id="IPR022761">
    <property type="entry name" value="Fumarate_lyase_N"/>
</dbReference>
<dbReference type="Pfam" id="PF14698">
    <property type="entry name" value="ASL_C2"/>
    <property type="match status" value="1"/>
</dbReference>
<comment type="similarity">
    <text evidence="5">Belongs to the lyase 1 family. Argininosuccinate lyase subfamily.</text>
</comment>
<feature type="domain" description="Fumarate lyase N-terminal" evidence="6">
    <location>
        <begin position="4"/>
        <end position="298"/>
    </location>
</feature>
<evidence type="ECO:0000256" key="5">
    <source>
        <dbReference type="HAMAP-Rule" id="MF_00006"/>
    </source>
</evidence>
<dbReference type="Proteomes" id="UP000295066">
    <property type="component" value="Unassembled WGS sequence"/>
</dbReference>
<evidence type="ECO:0000259" key="7">
    <source>
        <dbReference type="Pfam" id="PF14698"/>
    </source>
</evidence>
<comment type="catalytic activity">
    <reaction evidence="5">
        <text>2-(N(omega)-L-arginino)succinate = fumarate + L-arginine</text>
        <dbReference type="Rhea" id="RHEA:24020"/>
        <dbReference type="ChEBI" id="CHEBI:29806"/>
        <dbReference type="ChEBI" id="CHEBI:32682"/>
        <dbReference type="ChEBI" id="CHEBI:57472"/>
        <dbReference type="EC" id="4.3.2.1"/>
    </reaction>
</comment>
<name>A0A4R8MHL5_9BACT</name>
<comment type="subcellular location">
    <subcellularLocation>
        <location evidence="5">Cytoplasm</location>
    </subcellularLocation>
</comment>
<gene>
    <name evidence="5" type="primary">argH</name>
    <name evidence="8" type="ORF">C8D99_101231</name>
</gene>
<organism evidence="8 9">
    <name type="scientific">Aminivibrio pyruvatiphilus</name>
    <dbReference type="NCBI Taxonomy" id="1005740"/>
    <lineage>
        <taxon>Bacteria</taxon>
        <taxon>Thermotogati</taxon>
        <taxon>Synergistota</taxon>
        <taxon>Synergistia</taxon>
        <taxon>Synergistales</taxon>
        <taxon>Aminobacteriaceae</taxon>
        <taxon>Aminivibrio</taxon>
    </lineage>
</organism>
<feature type="domain" description="Argininosuccinate lyase C-terminal" evidence="7">
    <location>
        <begin position="361"/>
        <end position="429"/>
    </location>
</feature>
<dbReference type="Gene3D" id="1.10.275.10">
    <property type="entry name" value="Fumarase/aspartase (N-terminal domain)"/>
    <property type="match status" value="1"/>
</dbReference>
<dbReference type="InterPro" id="IPR029419">
    <property type="entry name" value="Arg_succ_lyase_C"/>
</dbReference>
<dbReference type="GO" id="GO:0005829">
    <property type="term" value="C:cytosol"/>
    <property type="evidence" value="ECO:0007669"/>
    <property type="project" value="TreeGrafter"/>
</dbReference>
<keyword evidence="9" id="KW-1185">Reference proteome</keyword>
<comment type="caution">
    <text evidence="8">The sequence shown here is derived from an EMBL/GenBank/DDBJ whole genome shotgun (WGS) entry which is preliminary data.</text>
</comment>
<dbReference type="PANTHER" id="PTHR43814">
    <property type="entry name" value="ARGININOSUCCINATE LYASE"/>
    <property type="match status" value="1"/>
</dbReference>
<dbReference type="Gene3D" id="1.10.40.30">
    <property type="entry name" value="Fumarase/aspartase (C-terminal domain)"/>
    <property type="match status" value="1"/>
</dbReference>
<dbReference type="GO" id="GO:0042450">
    <property type="term" value="P:L-arginine biosynthetic process via ornithine"/>
    <property type="evidence" value="ECO:0007669"/>
    <property type="project" value="UniProtKB-UniRule"/>
</dbReference>
<dbReference type="InterPro" id="IPR009049">
    <property type="entry name" value="Argininosuccinate_lyase"/>
</dbReference>
<reference evidence="8 9" key="1">
    <citation type="submission" date="2019-03" db="EMBL/GenBank/DDBJ databases">
        <title>Genomic Encyclopedia of Type Strains, Phase IV (KMG-IV): sequencing the most valuable type-strain genomes for metagenomic binning, comparative biology and taxonomic classification.</title>
        <authorList>
            <person name="Goeker M."/>
        </authorList>
    </citation>
    <scope>NUCLEOTIDE SEQUENCE [LARGE SCALE GENOMIC DNA]</scope>
    <source>
        <strain evidence="8 9">DSM 25964</strain>
    </source>
</reference>
<dbReference type="EC" id="4.3.2.1" evidence="2 5"/>
<keyword evidence="4 5" id="KW-0028">Amino-acid biosynthesis</keyword>
<protein>
    <recommendedName>
        <fullName evidence="2 5">Argininosuccinate lyase</fullName>
        <shortName evidence="5">ASAL</shortName>
        <ecNumber evidence="2 5">4.3.2.1</ecNumber>
    </recommendedName>
    <alternativeName>
        <fullName evidence="5">Arginosuccinase</fullName>
    </alternativeName>
</protein>
<dbReference type="AlphaFoldDB" id="A0A4R8MHL5"/>
<keyword evidence="5" id="KW-0963">Cytoplasm</keyword>
<dbReference type="FunFam" id="1.20.200.10:FF:000015">
    <property type="entry name" value="argininosuccinate lyase isoform X2"/>
    <property type="match status" value="1"/>
</dbReference>
<evidence type="ECO:0000256" key="1">
    <source>
        <dbReference type="ARBA" id="ARBA00004941"/>
    </source>
</evidence>
<evidence type="ECO:0000256" key="3">
    <source>
        <dbReference type="ARBA" id="ARBA00022571"/>
    </source>
</evidence>